<evidence type="ECO:0000256" key="2">
    <source>
        <dbReference type="SAM" id="SignalP"/>
    </source>
</evidence>
<reference evidence="3 4" key="1">
    <citation type="submission" date="2012-02" db="EMBL/GenBank/DDBJ databases">
        <title>Improved High-Quality Draft genome of Joostella marina DSM 19592.</title>
        <authorList>
            <consortium name="US DOE Joint Genome Institute (JGI-PGF)"/>
            <person name="Lucas S."/>
            <person name="Copeland A."/>
            <person name="Lapidus A."/>
            <person name="Bruce D."/>
            <person name="Goodwin L."/>
            <person name="Pitluck S."/>
            <person name="Peters L."/>
            <person name="Chertkov O."/>
            <person name="Ovchinnikova G."/>
            <person name="Kyrpides N."/>
            <person name="Mavromatis K."/>
            <person name="Detter J.C."/>
            <person name="Han C."/>
            <person name="Land M."/>
            <person name="Hauser L."/>
            <person name="Markowitz V."/>
            <person name="Cheng J.-F."/>
            <person name="Hugenholtz P."/>
            <person name="Woyke T."/>
            <person name="Wu D."/>
            <person name="Tindall B."/>
            <person name="Brambilla E."/>
            <person name="Klenk H.-P."/>
            <person name="Eisen J.A."/>
        </authorList>
    </citation>
    <scope>NUCLEOTIDE SEQUENCE [LARGE SCALE GENOMIC DNA]</scope>
    <source>
        <strain evidence="3 4">DSM 19592</strain>
    </source>
</reference>
<dbReference type="HOGENOM" id="CLU_635774_0_0_10"/>
<evidence type="ECO:0000256" key="1">
    <source>
        <dbReference type="SAM" id="Phobius"/>
    </source>
</evidence>
<evidence type="ECO:0008006" key="5">
    <source>
        <dbReference type="Google" id="ProtNLM"/>
    </source>
</evidence>
<sequence>MKKCGSMLVKKLLFLLFVVLSLQSLTAQQIWGEARLNKSSVYVGEPVQVSVTVYTSTWFTKGLDLGNIKVNGAFSVYFRPVSKSFQRNGKNFAGVELIYNVFPFSEDNVTFPALEIEVESPAPGGYKGIKHVVKTSEKLIKVKPIPPNFKHSDWLVASSLTVSEHWFGNTKKAKVGDVLERTITRKAGGTVAELIPPAVWDTLPNVSMYPGRGTIDNYKSKTYISAQRTESVRYLFEKEGTITIPEKVFTWYHPFQKKLYKKTLKAVTIEVAANPDLGMLDSVRDSLKLQEVQISEEVSEERPYTILGLSIKEFIIACIILIISLLVVVFLLRRIIKYIIKRRKAYKNSELYYFNKLKRTVGSNDKTKVMNALYRWIDEIDIEEPSAQYLLQKYDVKNEVDVANIASSLSVHKLKNIRKNYLNRNTISLDKKWINP</sequence>
<dbReference type="Proteomes" id="UP000004690">
    <property type="component" value="Unassembled WGS sequence"/>
</dbReference>
<dbReference type="STRING" id="926559.JoomaDRAFT_2624"/>
<dbReference type="OrthoDB" id="650166at2"/>
<proteinExistence type="predicted"/>
<keyword evidence="4" id="KW-1185">Reference proteome</keyword>
<keyword evidence="1" id="KW-0812">Transmembrane</keyword>
<dbReference type="AlphaFoldDB" id="I3C7K3"/>
<keyword evidence="1" id="KW-1133">Transmembrane helix</keyword>
<keyword evidence="2" id="KW-0732">Signal</keyword>
<dbReference type="EMBL" id="JH651379">
    <property type="protein sequence ID" value="EIJ39596.1"/>
    <property type="molecule type" value="Genomic_DNA"/>
</dbReference>
<organism evidence="3 4">
    <name type="scientific">Galbibacter orientalis DSM 19592</name>
    <dbReference type="NCBI Taxonomy" id="926559"/>
    <lineage>
        <taxon>Bacteria</taxon>
        <taxon>Pseudomonadati</taxon>
        <taxon>Bacteroidota</taxon>
        <taxon>Flavobacteriia</taxon>
        <taxon>Flavobacteriales</taxon>
        <taxon>Flavobacteriaceae</taxon>
        <taxon>Galbibacter</taxon>
    </lineage>
</organism>
<feature type="transmembrane region" description="Helical" evidence="1">
    <location>
        <begin position="314"/>
        <end position="336"/>
    </location>
</feature>
<dbReference type="InterPro" id="IPR025738">
    <property type="entry name" value="BatD"/>
</dbReference>
<accession>I3C7K3</accession>
<feature type="chain" id="PRO_5003669325" description="Oxygen tolerance" evidence="2">
    <location>
        <begin position="28"/>
        <end position="436"/>
    </location>
</feature>
<gene>
    <name evidence="3" type="ORF">JoomaDRAFT_2624</name>
</gene>
<dbReference type="eggNOG" id="ENOG502Z8JG">
    <property type="taxonomic scope" value="Bacteria"/>
</dbReference>
<evidence type="ECO:0000313" key="3">
    <source>
        <dbReference type="EMBL" id="EIJ39596.1"/>
    </source>
</evidence>
<protein>
    <recommendedName>
        <fullName evidence="5">Oxygen tolerance</fullName>
    </recommendedName>
</protein>
<name>I3C7K3_9FLAO</name>
<dbReference type="RefSeq" id="WP_008613189.1">
    <property type="nucleotide sequence ID" value="NZ_JH651379.1"/>
</dbReference>
<dbReference type="PANTHER" id="PTHR40940">
    <property type="entry name" value="PROTEIN BATD-RELATED"/>
    <property type="match status" value="1"/>
</dbReference>
<feature type="signal peptide" evidence="2">
    <location>
        <begin position="1"/>
        <end position="27"/>
    </location>
</feature>
<evidence type="ECO:0000313" key="4">
    <source>
        <dbReference type="Proteomes" id="UP000004690"/>
    </source>
</evidence>
<keyword evidence="1" id="KW-0472">Membrane</keyword>
<dbReference type="PANTHER" id="PTHR40940:SF1">
    <property type="entry name" value="PROTEIN BATD"/>
    <property type="match status" value="1"/>
</dbReference>